<reference evidence="2 3" key="1">
    <citation type="submission" date="2018-04" db="EMBL/GenBank/DDBJ databases">
        <authorList>
            <person name="Zhang X."/>
            <person name="Yuan J."/>
            <person name="Li F."/>
            <person name="Xiang J."/>
        </authorList>
    </citation>
    <scope>NUCLEOTIDE SEQUENCE [LARGE SCALE GENOMIC DNA]</scope>
    <source>
        <tissue evidence="2">Muscle</tissue>
    </source>
</reference>
<reference evidence="2 3" key="2">
    <citation type="submission" date="2019-01" db="EMBL/GenBank/DDBJ databases">
        <title>The decoding of complex shrimp genome reveals the adaptation for benthos swimmer, frequently molting mechanism and breeding impact on genome.</title>
        <authorList>
            <person name="Sun Y."/>
            <person name="Gao Y."/>
            <person name="Yu Y."/>
        </authorList>
    </citation>
    <scope>NUCLEOTIDE SEQUENCE [LARGE SCALE GENOMIC DNA]</scope>
    <source>
        <tissue evidence="2">Muscle</tissue>
    </source>
</reference>
<feature type="compositionally biased region" description="Basic and acidic residues" evidence="1">
    <location>
        <begin position="68"/>
        <end position="86"/>
    </location>
</feature>
<gene>
    <name evidence="2" type="ORF">C7M84_000583</name>
</gene>
<comment type="caution">
    <text evidence="2">The sequence shown here is derived from an EMBL/GenBank/DDBJ whole genome shotgun (WGS) entry which is preliminary data.</text>
</comment>
<feature type="region of interest" description="Disordered" evidence="1">
    <location>
        <begin position="21"/>
        <end position="96"/>
    </location>
</feature>
<proteinExistence type="predicted"/>
<dbReference type="Proteomes" id="UP000283509">
    <property type="component" value="Unassembled WGS sequence"/>
</dbReference>
<name>A0A423TW41_PENVA</name>
<keyword evidence="3" id="KW-1185">Reference proteome</keyword>
<dbReference type="AlphaFoldDB" id="A0A423TW41"/>
<evidence type="ECO:0000313" key="2">
    <source>
        <dbReference type="EMBL" id="ROT80674.1"/>
    </source>
</evidence>
<dbReference type="EMBL" id="QCYY01001092">
    <property type="protein sequence ID" value="ROT80674.1"/>
    <property type="molecule type" value="Genomic_DNA"/>
</dbReference>
<protein>
    <submittedName>
        <fullName evidence="2">Uncharacterized protein</fullName>
    </submittedName>
</protein>
<sequence length="376" mass="41185">MPFEVTAVTSLFLKVPRVAVRGPERAPPRDPLTSGAKRSQATRVGGKGGGGVADTLAPVTLRLPVTIETKETEDDKEREREGEKKTGSSHASPSIPLALTPSPSVPFYPSPFSLLAPRPFLSFLLLFRLSLSSSSFLSLYPSSSSISFLASPLILPPSFSPPFFLFPPSLLFLPFSLPPLYLSFPHLSALSLLPFSPLFLLLPFPFHRQRLLLFTHYQSSLFFSFPPPILAISLIPFSRHPTLSHSFPPPLPLPFIFSLSLSLPHLSNLLSFSHPYPFPLPRHLPPHSLTISSPNFSSVPPHPFSPITISLHPSFTPHYHSLSHFLLCPSPCLLPYPLFPSIPPSSHPTIPFLHPLLTPPHSASLMIMVESGSGHT</sequence>
<organism evidence="2 3">
    <name type="scientific">Penaeus vannamei</name>
    <name type="common">Whiteleg shrimp</name>
    <name type="synonym">Litopenaeus vannamei</name>
    <dbReference type="NCBI Taxonomy" id="6689"/>
    <lineage>
        <taxon>Eukaryota</taxon>
        <taxon>Metazoa</taxon>
        <taxon>Ecdysozoa</taxon>
        <taxon>Arthropoda</taxon>
        <taxon>Crustacea</taxon>
        <taxon>Multicrustacea</taxon>
        <taxon>Malacostraca</taxon>
        <taxon>Eumalacostraca</taxon>
        <taxon>Eucarida</taxon>
        <taxon>Decapoda</taxon>
        <taxon>Dendrobranchiata</taxon>
        <taxon>Penaeoidea</taxon>
        <taxon>Penaeidae</taxon>
        <taxon>Penaeus</taxon>
    </lineage>
</organism>
<evidence type="ECO:0000256" key="1">
    <source>
        <dbReference type="SAM" id="MobiDB-lite"/>
    </source>
</evidence>
<accession>A0A423TW41</accession>
<evidence type="ECO:0000313" key="3">
    <source>
        <dbReference type="Proteomes" id="UP000283509"/>
    </source>
</evidence>